<dbReference type="PANTHER" id="PTHR42941:SF1">
    <property type="entry name" value="SLL1037 PROTEIN"/>
    <property type="match status" value="1"/>
</dbReference>
<dbReference type="OrthoDB" id="27995at2157"/>
<proteinExistence type="predicted"/>
<accession>A0A7D5GUL4</accession>
<organism evidence="1 2">
    <name type="scientific">Natrinema halophilum</name>
    <dbReference type="NCBI Taxonomy" id="1699371"/>
    <lineage>
        <taxon>Archaea</taxon>
        <taxon>Methanobacteriati</taxon>
        <taxon>Methanobacteriota</taxon>
        <taxon>Stenosarchaea group</taxon>
        <taxon>Halobacteria</taxon>
        <taxon>Halobacteriales</taxon>
        <taxon>Natrialbaceae</taxon>
        <taxon>Natrinema</taxon>
    </lineage>
</organism>
<dbReference type="PROSITE" id="PS51257">
    <property type="entry name" value="PROKAR_LIPOPROTEIN"/>
    <property type="match status" value="1"/>
</dbReference>
<dbReference type="SUPFAM" id="SSF53850">
    <property type="entry name" value="Periplasmic binding protein-like II"/>
    <property type="match status" value="1"/>
</dbReference>
<dbReference type="NCBIfam" id="TIGR02122">
    <property type="entry name" value="TRAP_TAXI"/>
    <property type="match status" value="1"/>
</dbReference>
<dbReference type="GeneID" id="56034755"/>
<sequence>MPRGLDSAGSRRRTFLKGTVGAVGLTSLAGCFDNSGTSGDSGNGSVPGADGEMIMTTSTETTSAYSMSQVIANAVSQNSDLTVQARPSEGTNANIGRLQRDESDISYIQNWTASKVANGEDPFGNLDYTPYQVFHLYDLAWFLCTANDGWTSVSDIGSGDRISPTPSGSGTAEMLEYALGFVTEDYERISIDYGSQGGAMSEGRLDAGAGTFINGSVEPGWLQQMKGTVDLRLLQWPDDTVSELEQDPAIIVNSVDTTAFDNYGYAPDTLNTPGLSYNFVVRDDFSGETLKSFLNTLWEQREGLGESNALLGPMTEGEHWTKNSYTTLPFHPAAAEFYKDKGVWNDEYEIGE</sequence>
<dbReference type="KEGG" id="haly:HYG82_15650"/>
<reference evidence="1 2" key="1">
    <citation type="submission" date="2020-07" db="EMBL/GenBank/DDBJ databases">
        <authorList>
            <person name="Cui H."/>
        </authorList>
    </citation>
    <scope>NUCLEOTIDE SEQUENCE [LARGE SCALE GENOMIC DNA]</scope>
    <source>
        <strain evidence="1 2">YPL8</strain>
    </source>
</reference>
<dbReference type="PANTHER" id="PTHR42941">
    <property type="entry name" value="SLL1037 PROTEIN"/>
    <property type="match status" value="1"/>
</dbReference>
<dbReference type="InterPro" id="IPR011852">
    <property type="entry name" value="TRAP_TAXI"/>
</dbReference>
<dbReference type="RefSeq" id="WP_179262449.1">
    <property type="nucleotide sequence ID" value="NZ_CP058601.1"/>
</dbReference>
<dbReference type="Proteomes" id="UP000509241">
    <property type="component" value="Chromosome"/>
</dbReference>
<protein>
    <submittedName>
        <fullName evidence="1">TAXI family TRAP transporter solute-binding subunit</fullName>
    </submittedName>
</protein>
<evidence type="ECO:0000313" key="1">
    <source>
        <dbReference type="EMBL" id="QLG50186.1"/>
    </source>
</evidence>
<keyword evidence="2" id="KW-1185">Reference proteome</keyword>
<evidence type="ECO:0000313" key="2">
    <source>
        <dbReference type="Proteomes" id="UP000509241"/>
    </source>
</evidence>
<gene>
    <name evidence="1" type="ORF">HYG82_15650</name>
</gene>
<dbReference type="AlphaFoldDB" id="A0A7D5GUL4"/>
<dbReference type="EMBL" id="CP058601">
    <property type="protein sequence ID" value="QLG50186.1"/>
    <property type="molecule type" value="Genomic_DNA"/>
</dbReference>
<dbReference type="Pfam" id="PF16868">
    <property type="entry name" value="NMT1_3"/>
    <property type="match status" value="1"/>
</dbReference>
<name>A0A7D5GUL4_9EURY</name>
<dbReference type="Gene3D" id="3.40.190.10">
    <property type="entry name" value="Periplasmic binding protein-like II"/>
    <property type="match status" value="2"/>
</dbReference>